<dbReference type="STRING" id="59920.PMN2A_0995"/>
<feature type="region of interest" description="Disordered" evidence="1">
    <location>
        <begin position="1"/>
        <end position="23"/>
    </location>
</feature>
<dbReference type="KEGG" id="pmn:PMN2A_0995"/>
<sequence length="88" mass="10100">MVLSKKLRHPTNENELSSHGHFHLTSKKQTGEVLELLPPGSFAIFANQPNDLPPFQVIDCKGGRCRVRQQAWGRYVHWEVEHNRLKSA</sequence>
<evidence type="ECO:0000313" key="3">
    <source>
        <dbReference type="Proteomes" id="UP000002535"/>
    </source>
</evidence>
<gene>
    <name evidence="2" type="ordered locus">PMN2A_0995</name>
</gene>
<dbReference type="Proteomes" id="UP000002535">
    <property type="component" value="Chromosome"/>
</dbReference>
<evidence type="ECO:0000313" key="2">
    <source>
        <dbReference type="EMBL" id="AAZ58485.1"/>
    </source>
</evidence>
<protein>
    <submittedName>
        <fullName evidence="2">Uncharacterized protein</fullName>
    </submittedName>
</protein>
<keyword evidence="3" id="KW-1185">Reference proteome</keyword>
<reference evidence="2 3" key="1">
    <citation type="journal article" date="2007" name="PLoS Genet.">
        <title>Patterns and implications of gene gain and loss in the evolution of Prochlorococcus.</title>
        <authorList>
            <person name="Kettler G.C."/>
            <person name="Martiny A.C."/>
            <person name="Huang K."/>
            <person name="Zucker J."/>
            <person name="Coleman M.L."/>
            <person name="Rodrigue S."/>
            <person name="Chen F."/>
            <person name="Lapidus A."/>
            <person name="Ferriera S."/>
            <person name="Johnson J."/>
            <person name="Steglich C."/>
            <person name="Church G.M."/>
            <person name="Richardson P."/>
            <person name="Chisholm S.W."/>
        </authorList>
    </citation>
    <scope>NUCLEOTIDE SEQUENCE [LARGE SCALE GENOMIC DNA]</scope>
    <source>
        <strain evidence="2 3">NATL2A</strain>
    </source>
</reference>
<dbReference type="AlphaFoldDB" id="Q46J43"/>
<dbReference type="HOGENOM" id="CLU_186982_0_0_3"/>
<dbReference type="RefSeq" id="WP_011295340.1">
    <property type="nucleotide sequence ID" value="NC_007335.2"/>
</dbReference>
<dbReference type="PhylomeDB" id="Q46J43"/>
<evidence type="ECO:0000256" key="1">
    <source>
        <dbReference type="SAM" id="MobiDB-lite"/>
    </source>
</evidence>
<proteinExistence type="predicted"/>
<accession>Q46J43</accession>
<name>Q46J43_PROMT</name>
<dbReference type="EMBL" id="CP000095">
    <property type="protein sequence ID" value="AAZ58485.1"/>
    <property type="molecule type" value="Genomic_DNA"/>
</dbReference>
<organism evidence="2 3">
    <name type="scientific">Prochlorococcus marinus (strain NATL2A)</name>
    <dbReference type="NCBI Taxonomy" id="59920"/>
    <lineage>
        <taxon>Bacteria</taxon>
        <taxon>Bacillati</taxon>
        <taxon>Cyanobacteriota</taxon>
        <taxon>Cyanophyceae</taxon>
        <taxon>Synechococcales</taxon>
        <taxon>Prochlorococcaceae</taxon>
        <taxon>Prochlorococcus</taxon>
    </lineage>
</organism>